<protein>
    <recommendedName>
        <fullName evidence="2">endopeptidase La</fullName>
        <ecNumber evidence="2">3.4.21.53</ecNumber>
    </recommendedName>
</protein>
<keyword evidence="3" id="KW-0175">Coiled coil</keyword>
<feature type="active site" evidence="2">
    <location>
        <position position="664"/>
    </location>
</feature>
<reference evidence="6" key="1">
    <citation type="submission" date="2017-09" db="EMBL/GenBank/DDBJ databases">
        <title>Depth-based differentiation of microbial function through sediment-hosted aquifers and enrichment of novel symbionts in the deep terrestrial subsurface.</title>
        <authorList>
            <person name="Probst A.J."/>
            <person name="Ladd B."/>
            <person name="Jarett J.K."/>
            <person name="Geller-Mcgrath D.E."/>
            <person name="Sieber C.M.K."/>
            <person name="Emerson J.B."/>
            <person name="Anantharaman K."/>
            <person name="Thomas B.C."/>
            <person name="Malmstrom R."/>
            <person name="Stieglmeier M."/>
            <person name="Klingl A."/>
            <person name="Woyke T."/>
            <person name="Ryan C.M."/>
            <person name="Banfield J.F."/>
        </authorList>
    </citation>
    <scope>NUCLEOTIDE SEQUENCE [LARGE SCALE GENOMIC DNA]</scope>
</reference>
<dbReference type="GO" id="GO:0004252">
    <property type="term" value="F:serine-type endopeptidase activity"/>
    <property type="evidence" value="ECO:0007669"/>
    <property type="project" value="UniProtKB-UniRule"/>
</dbReference>
<dbReference type="PROSITE" id="PS51786">
    <property type="entry name" value="LON_PROTEOLYTIC"/>
    <property type="match status" value="1"/>
</dbReference>
<dbReference type="Gene3D" id="3.30.230.10">
    <property type="match status" value="1"/>
</dbReference>
<name>A0A2M7T5L4_9ACTN</name>
<gene>
    <name evidence="5" type="ORF">COY37_10325</name>
</gene>
<dbReference type="GO" id="GO:0030163">
    <property type="term" value="P:protein catabolic process"/>
    <property type="evidence" value="ECO:0007669"/>
    <property type="project" value="InterPro"/>
</dbReference>
<dbReference type="PRINTS" id="PR00830">
    <property type="entry name" value="ENDOLAPTASE"/>
</dbReference>
<dbReference type="InterPro" id="IPR020568">
    <property type="entry name" value="Ribosomal_Su5_D2-typ_SF"/>
</dbReference>
<dbReference type="GO" id="GO:0006508">
    <property type="term" value="P:proteolysis"/>
    <property type="evidence" value="ECO:0007669"/>
    <property type="project" value="UniProtKB-KW"/>
</dbReference>
<evidence type="ECO:0000256" key="3">
    <source>
        <dbReference type="SAM" id="Coils"/>
    </source>
</evidence>
<dbReference type="AlphaFoldDB" id="A0A2M7T5L4"/>
<keyword evidence="1 2" id="KW-0645">Protease</keyword>
<dbReference type="Gene3D" id="1.10.8.60">
    <property type="match status" value="1"/>
</dbReference>
<evidence type="ECO:0000313" key="5">
    <source>
        <dbReference type="EMBL" id="PIZ35486.1"/>
    </source>
</evidence>
<feature type="coiled-coil region" evidence="3">
    <location>
        <begin position="211"/>
        <end position="249"/>
    </location>
</feature>
<dbReference type="PANTHER" id="PTHR10046">
    <property type="entry name" value="ATP DEPENDENT LON PROTEASE FAMILY MEMBER"/>
    <property type="match status" value="1"/>
</dbReference>
<dbReference type="GO" id="GO:0005524">
    <property type="term" value="F:ATP binding"/>
    <property type="evidence" value="ECO:0007669"/>
    <property type="project" value="InterPro"/>
</dbReference>
<dbReference type="SUPFAM" id="SSF52540">
    <property type="entry name" value="P-loop containing nucleoside triphosphate hydrolases"/>
    <property type="match status" value="1"/>
</dbReference>
<dbReference type="EMBL" id="PFNG01000238">
    <property type="protein sequence ID" value="PIZ35486.1"/>
    <property type="molecule type" value="Genomic_DNA"/>
</dbReference>
<dbReference type="Gene3D" id="3.40.50.300">
    <property type="entry name" value="P-loop containing nucleotide triphosphate hydrolases"/>
    <property type="match status" value="2"/>
</dbReference>
<comment type="catalytic activity">
    <reaction evidence="2">
        <text>Hydrolysis of proteins in presence of ATP.</text>
        <dbReference type="EC" id="3.4.21.53"/>
    </reaction>
</comment>
<keyword evidence="2" id="KW-0720">Serine protease</keyword>
<dbReference type="SUPFAM" id="SSF54211">
    <property type="entry name" value="Ribosomal protein S5 domain 2-like"/>
    <property type="match status" value="1"/>
</dbReference>
<feature type="active site" evidence="2">
    <location>
        <position position="707"/>
    </location>
</feature>
<dbReference type="Pfam" id="PF13654">
    <property type="entry name" value="AAA_32"/>
    <property type="match status" value="1"/>
</dbReference>
<dbReference type="Pfam" id="PF20437">
    <property type="entry name" value="LonC_helical"/>
    <property type="match status" value="1"/>
</dbReference>
<proteinExistence type="inferred from homology"/>
<feature type="domain" description="Lon proteolytic" evidence="4">
    <location>
        <begin position="574"/>
        <end position="769"/>
    </location>
</feature>
<dbReference type="GO" id="GO:0004176">
    <property type="term" value="F:ATP-dependent peptidase activity"/>
    <property type="evidence" value="ECO:0007669"/>
    <property type="project" value="UniProtKB-UniRule"/>
</dbReference>
<organism evidence="5 6">
    <name type="scientific">Candidatus Aquicultor secundus</name>
    <dbReference type="NCBI Taxonomy" id="1973895"/>
    <lineage>
        <taxon>Bacteria</taxon>
        <taxon>Bacillati</taxon>
        <taxon>Actinomycetota</taxon>
        <taxon>Candidatus Aquicultoria</taxon>
        <taxon>Candidatus Aquicultorales</taxon>
        <taxon>Candidatus Aquicultoraceae</taxon>
        <taxon>Candidatus Aquicultor</taxon>
    </lineage>
</organism>
<dbReference type="InterPro" id="IPR008269">
    <property type="entry name" value="Lon_proteolytic"/>
</dbReference>
<dbReference type="InterPro" id="IPR046844">
    <property type="entry name" value="Lon-like_helical"/>
</dbReference>
<evidence type="ECO:0000259" key="4">
    <source>
        <dbReference type="PROSITE" id="PS51786"/>
    </source>
</evidence>
<dbReference type="Pfam" id="PF20436">
    <property type="entry name" value="LonB_AAA-LID"/>
    <property type="match status" value="1"/>
</dbReference>
<dbReference type="InterPro" id="IPR046843">
    <property type="entry name" value="LonB_AAA-LID"/>
</dbReference>
<evidence type="ECO:0000256" key="1">
    <source>
        <dbReference type="ARBA" id="ARBA00022670"/>
    </source>
</evidence>
<dbReference type="InterPro" id="IPR014721">
    <property type="entry name" value="Ribsml_uS5_D2-typ_fold_subgr"/>
</dbReference>
<dbReference type="InterPro" id="IPR041699">
    <property type="entry name" value="AAA_32"/>
</dbReference>
<dbReference type="Pfam" id="PF05362">
    <property type="entry name" value="Lon_C"/>
    <property type="match status" value="1"/>
</dbReference>
<dbReference type="InterPro" id="IPR027065">
    <property type="entry name" value="Lon_Prtase"/>
</dbReference>
<dbReference type="EC" id="3.4.21.53" evidence="2"/>
<evidence type="ECO:0000313" key="6">
    <source>
        <dbReference type="Proteomes" id="UP000230956"/>
    </source>
</evidence>
<comment type="caution">
    <text evidence="5">The sequence shown here is derived from an EMBL/GenBank/DDBJ whole genome shotgun (WGS) entry which is preliminary data.</text>
</comment>
<dbReference type="Proteomes" id="UP000230956">
    <property type="component" value="Unassembled WGS sequence"/>
</dbReference>
<comment type="similarity">
    <text evidence="2">Belongs to the peptidase S16 family.</text>
</comment>
<sequence>MGQPSLKKVKDAFYELPVVDLRRDCDPSVFKFSSTADIEPLKGTIGQNRAVESIEFSLGIKTKGFNLYASGPPGVGKTSTIKDYIDIKAKQEPIPSDWCYINNFNDTDRPLAISLPPGKGRELAKDMDEVVVHTREEIPKAFESKEYEERKTRIANTFETEREKGFAEIEKKAEERGFTVDITTAGIMTIPLLKGRPLRREEFSLIPEDQKKEIQQRGEELQSEINEVLTRVRKLEKETKDKVQELDKEVALFAIGHLLQDLRDKYNDIPKVLTYLDQVEKDIIANLEDFKPGERQAVAIPGLEALQRPVSFDRYKVNVIVNNAEQKGAPVVVELNPSYYNLLGKTEYKAQFGAMSTDFSMIKSGALHRANGGYLIMHVLDVLTSPLAWDALKRAIRSEEIRIELMGEQYRVIPATTIKPEPIPLNVKIVLIGNPHIYMLLYNMDEDFRELFKVKADFNVEMDRTDEHIQKYAAFLREQVAEAKLKDFEPSGAAKIVEYGSWLAGDQLKLSTRFQDVGDLASEASYWAAASNAPLVSAEHVKKAQDHKKFRSNMIEAKIQEMINRDIVLIQTEDSVVGQINALSIISLGDYYFGRPSRITAKVHLGTKGVINIEREIEQSGPSHSKGVLILANYLAGQYAQDKPLSISASLTFEQSYEGVDGDSASSTELYALLSALSGVPIKQNLAITGSVNQRGEVQPIGGVNRKIEGFFDVCKARSLTGDQGVMIPIQNVVNLMLKQEVIDAVNEGKFHIYPVKTVDEGIQVLTGVEAGQRKEDGTFPEGTIHYLVNQKLKDMANLLREYEIPEEFEGRERRKRGGAAAQHS</sequence>
<dbReference type="RefSeq" id="WP_286678649.1">
    <property type="nucleotide sequence ID" value="NZ_MNXI01000094.1"/>
</dbReference>
<keyword evidence="2" id="KW-0378">Hydrolase</keyword>
<accession>A0A2M7T5L4</accession>
<evidence type="ECO:0000256" key="2">
    <source>
        <dbReference type="PROSITE-ProRule" id="PRU01122"/>
    </source>
</evidence>
<dbReference type="InterPro" id="IPR027417">
    <property type="entry name" value="P-loop_NTPase"/>
</dbReference>